<proteinExistence type="predicted"/>
<keyword evidence="2" id="KW-0732">Signal</keyword>
<sequence>MKKNYTFLAAICLATAFTVGCSKSDDSTSSTQTQTQTGGGQTGGGQQQSQNAVTTDFLQGTWKVEDVAINNVKLSTSTEAAHQALLKCYKLGNFSFSKTEVSIWADRGEECNPTAPKKSAYTLQGDNLTIGDLKTKVSKEGDFLVLTTTEAGKTTKEYFKRINTTYTPVASSEKQAVAKVTITGTQVAGSKVLFYDQDPRPGGITNKGIKEITNGKVDFDVKEYIGKKLYFVVMDPRTNRFLSELVEHTITEGDNAISIALRAIQPTGAKITVTKDGSPLQNQDVYFATGVQLINFNDWKATQGILSYSKSLALRALEGATKVTTDAQGLANASISAGSYKVVVLLDNDYKELDLTVVDEQVKEATISFTTVIQKVDVTFSVTDIDNRLWDDVEITVSGQTKRTSDGRATFQLDANRNYSYTTKTPCGETKTGRFITTDARFVFVDYEVSSKGTIIVQNRSNGNNPYTVKVNGIERTVRGGADLEVKVPLNQEIQVSWKQISGYAIYPTTGQRNVTTSCSEKVATVTFH</sequence>
<evidence type="ECO:0000256" key="2">
    <source>
        <dbReference type="SAM" id="SignalP"/>
    </source>
</evidence>
<feature type="signal peptide" evidence="2">
    <location>
        <begin position="1"/>
        <end position="24"/>
    </location>
</feature>
<dbReference type="RefSeq" id="WP_323979682.1">
    <property type="nucleotide sequence ID" value="NZ_JAYKBV010000011.1"/>
</dbReference>
<protein>
    <recommendedName>
        <fullName evidence="5">Lipocalin-like domain-containing protein</fullName>
    </recommendedName>
</protein>
<feature type="compositionally biased region" description="Gly residues" evidence="1">
    <location>
        <begin position="37"/>
        <end position="46"/>
    </location>
</feature>
<reference evidence="3 4" key="1">
    <citation type="submission" date="2023-12" db="EMBL/GenBank/DDBJ databases">
        <title>Genomic sequences of Capnocytophaga and Parvimonas strains.</title>
        <authorList>
            <person name="Watt R.M."/>
            <person name="Wang M."/>
            <person name="Yang T."/>
            <person name="Tong W.M."/>
        </authorList>
    </citation>
    <scope>NUCLEOTIDE SEQUENCE [LARGE SCALE GENOMIC DNA]</scope>
    <source>
        <strain evidence="3 4">CCUG 13156</strain>
    </source>
</reference>
<comment type="caution">
    <text evidence="3">The sequence shown here is derived from an EMBL/GenBank/DDBJ whole genome shotgun (WGS) entry which is preliminary data.</text>
</comment>
<dbReference type="PROSITE" id="PS51257">
    <property type="entry name" value="PROKAR_LIPOPROTEIN"/>
    <property type="match status" value="1"/>
</dbReference>
<evidence type="ECO:0000313" key="3">
    <source>
        <dbReference type="EMBL" id="MEB3040850.1"/>
    </source>
</evidence>
<evidence type="ECO:0000256" key="1">
    <source>
        <dbReference type="SAM" id="MobiDB-lite"/>
    </source>
</evidence>
<accession>A0ABU5YA93</accession>
<keyword evidence="4" id="KW-1185">Reference proteome</keyword>
<evidence type="ECO:0000313" key="4">
    <source>
        <dbReference type="Proteomes" id="UP001324270"/>
    </source>
</evidence>
<feature type="compositionally biased region" description="Low complexity" evidence="1">
    <location>
        <begin position="27"/>
        <end position="36"/>
    </location>
</feature>
<gene>
    <name evidence="3" type="ORF">VJJ49_09155</name>
</gene>
<dbReference type="Proteomes" id="UP001324270">
    <property type="component" value="Unassembled WGS sequence"/>
</dbReference>
<evidence type="ECO:0008006" key="5">
    <source>
        <dbReference type="Google" id="ProtNLM"/>
    </source>
</evidence>
<feature type="chain" id="PRO_5045765299" description="Lipocalin-like domain-containing protein" evidence="2">
    <location>
        <begin position="25"/>
        <end position="529"/>
    </location>
</feature>
<name>A0ABU5YA93_9FLAO</name>
<dbReference type="EMBL" id="JAYKBV010000011">
    <property type="protein sequence ID" value="MEB3040850.1"/>
    <property type="molecule type" value="Genomic_DNA"/>
</dbReference>
<feature type="region of interest" description="Disordered" evidence="1">
    <location>
        <begin position="23"/>
        <end position="50"/>
    </location>
</feature>
<organism evidence="3 4">
    <name type="scientific">Capnocytophaga gingivalis</name>
    <dbReference type="NCBI Taxonomy" id="1017"/>
    <lineage>
        <taxon>Bacteria</taxon>
        <taxon>Pseudomonadati</taxon>
        <taxon>Bacteroidota</taxon>
        <taxon>Flavobacteriia</taxon>
        <taxon>Flavobacteriales</taxon>
        <taxon>Flavobacteriaceae</taxon>
        <taxon>Capnocytophaga</taxon>
    </lineage>
</organism>